<dbReference type="Pfam" id="PF01614">
    <property type="entry name" value="IclR_C"/>
    <property type="match status" value="1"/>
</dbReference>
<protein>
    <submittedName>
        <fullName evidence="6">IclR family transcriptional regulator</fullName>
    </submittedName>
</protein>
<dbReference type="InterPro" id="IPR036390">
    <property type="entry name" value="WH_DNA-bd_sf"/>
</dbReference>
<evidence type="ECO:0000256" key="2">
    <source>
        <dbReference type="ARBA" id="ARBA00023125"/>
    </source>
</evidence>
<feature type="domain" description="HTH iclR-type" evidence="4">
    <location>
        <begin position="8"/>
        <end position="67"/>
    </location>
</feature>
<dbReference type="PROSITE" id="PS51077">
    <property type="entry name" value="HTH_ICLR"/>
    <property type="match status" value="1"/>
</dbReference>
<dbReference type="AlphaFoldDB" id="A0AAP3E2F4"/>
<gene>
    <name evidence="7" type="ORF">OB955_21515</name>
    <name evidence="6" type="ORF">OB960_14235</name>
</gene>
<sequence>MAEPKHPVRTVDRTLEIVEIIQELDGAGVSEIADRVDIGKSAVHNHLQTLAERDYVDKVGDEYHIGLSFLSLGAYARNQTPIHDAARSEVDKLADETDELVNLLVEKNGKGVYLYQAKGDNAVELDTYEGKDVHLHSTALGKALLGFRPTEEVDEIIDEHGLPAETSHTITDREEFHAELAEIRENRYAVDHEERIHGLRCVAAPITDNEDRSVAAVSVACPVHQLDDERFYDELPDRVRGAANVIELEFNYS</sequence>
<reference evidence="6 8" key="1">
    <citation type="submission" date="2022-09" db="EMBL/GenBank/DDBJ databases">
        <title>Enrichment on poylsaccharides allowed isolation of novel metabolic and taxonomic groups of Haloarchaea.</title>
        <authorList>
            <person name="Sorokin D.Y."/>
            <person name="Elcheninov A.G."/>
            <person name="Khizhniak T.V."/>
            <person name="Kolganova T.V."/>
            <person name="Kublanov I.V."/>
        </authorList>
    </citation>
    <scope>NUCLEOTIDE SEQUENCE</scope>
    <source>
        <strain evidence="7 8">AArc-m2/3/4</strain>
        <strain evidence="6">AArc-xg1-1</strain>
    </source>
</reference>
<dbReference type="Proteomes" id="UP001320972">
    <property type="component" value="Unassembled WGS sequence"/>
</dbReference>
<dbReference type="GO" id="GO:0045892">
    <property type="term" value="P:negative regulation of DNA-templated transcription"/>
    <property type="evidence" value="ECO:0007669"/>
    <property type="project" value="TreeGrafter"/>
</dbReference>
<dbReference type="SUPFAM" id="SSF46785">
    <property type="entry name" value="Winged helix' DNA-binding domain"/>
    <property type="match status" value="1"/>
</dbReference>
<dbReference type="InterPro" id="IPR011991">
    <property type="entry name" value="ArsR-like_HTH"/>
</dbReference>
<evidence type="ECO:0000259" key="4">
    <source>
        <dbReference type="PROSITE" id="PS51077"/>
    </source>
</evidence>
<comment type="caution">
    <text evidence="6">The sequence shown here is derived from an EMBL/GenBank/DDBJ whole genome shotgun (WGS) entry which is preliminary data.</text>
</comment>
<feature type="domain" description="IclR-ED" evidence="5">
    <location>
        <begin position="68"/>
        <end position="252"/>
    </location>
</feature>
<dbReference type="Gene3D" id="1.10.10.10">
    <property type="entry name" value="Winged helix-like DNA-binding domain superfamily/Winged helix DNA-binding domain"/>
    <property type="match status" value="1"/>
</dbReference>
<dbReference type="RefSeq" id="WP_338004378.1">
    <property type="nucleotide sequence ID" value="NZ_JAOPKA010000009.1"/>
</dbReference>
<dbReference type="EMBL" id="JAOPKA010000009">
    <property type="protein sequence ID" value="MCU4742553.1"/>
    <property type="molecule type" value="Genomic_DNA"/>
</dbReference>
<dbReference type="Gene3D" id="3.30.450.40">
    <property type="match status" value="1"/>
</dbReference>
<evidence type="ECO:0000256" key="3">
    <source>
        <dbReference type="ARBA" id="ARBA00023163"/>
    </source>
</evidence>
<dbReference type="EMBL" id="JAOPKB010000017">
    <property type="protein sequence ID" value="MCU4975284.1"/>
    <property type="molecule type" value="Genomic_DNA"/>
</dbReference>
<dbReference type="InterPro" id="IPR029016">
    <property type="entry name" value="GAF-like_dom_sf"/>
</dbReference>
<accession>A0AAP3E2F4</accession>
<evidence type="ECO:0000313" key="9">
    <source>
        <dbReference type="Proteomes" id="UP001321018"/>
    </source>
</evidence>
<dbReference type="CDD" id="cd00090">
    <property type="entry name" value="HTH_ARSR"/>
    <property type="match status" value="1"/>
</dbReference>
<keyword evidence="1" id="KW-0805">Transcription regulation</keyword>
<dbReference type="InterPro" id="IPR036388">
    <property type="entry name" value="WH-like_DNA-bd_sf"/>
</dbReference>
<organism evidence="6 9">
    <name type="scientific">Natronoglomus mannanivorans</name>
    <dbReference type="NCBI Taxonomy" id="2979990"/>
    <lineage>
        <taxon>Archaea</taxon>
        <taxon>Methanobacteriati</taxon>
        <taxon>Methanobacteriota</taxon>
        <taxon>Stenosarchaea group</taxon>
        <taxon>Halobacteria</taxon>
        <taxon>Halobacteriales</taxon>
        <taxon>Natrialbaceae</taxon>
        <taxon>Natronoglomus</taxon>
    </lineage>
</organism>
<dbReference type="InterPro" id="IPR050707">
    <property type="entry name" value="HTH_MetabolicPath_Reg"/>
</dbReference>
<evidence type="ECO:0000259" key="5">
    <source>
        <dbReference type="PROSITE" id="PS51078"/>
    </source>
</evidence>
<evidence type="ECO:0000313" key="7">
    <source>
        <dbReference type="EMBL" id="MCU4975284.1"/>
    </source>
</evidence>
<evidence type="ECO:0000313" key="8">
    <source>
        <dbReference type="Proteomes" id="UP001320972"/>
    </source>
</evidence>
<keyword evidence="3" id="KW-0804">Transcription</keyword>
<dbReference type="PANTHER" id="PTHR30136:SF35">
    <property type="entry name" value="HTH-TYPE TRANSCRIPTIONAL REGULATOR RV1719"/>
    <property type="match status" value="1"/>
</dbReference>
<dbReference type="InterPro" id="IPR005471">
    <property type="entry name" value="Tscrpt_reg_IclR_N"/>
</dbReference>
<dbReference type="Proteomes" id="UP001321018">
    <property type="component" value="Unassembled WGS sequence"/>
</dbReference>
<evidence type="ECO:0000313" key="6">
    <source>
        <dbReference type="EMBL" id="MCU4742553.1"/>
    </source>
</evidence>
<dbReference type="SUPFAM" id="SSF55781">
    <property type="entry name" value="GAF domain-like"/>
    <property type="match status" value="1"/>
</dbReference>
<dbReference type="PROSITE" id="PS51078">
    <property type="entry name" value="ICLR_ED"/>
    <property type="match status" value="1"/>
</dbReference>
<dbReference type="InterPro" id="IPR014757">
    <property type="entry name" value="Tscrpt_reg_IclR_C"/>
</dbReference>
<dbReference type="Pfam" id="PF09339">
    <property type="entry name" value="HTH_IclR"/>
    <property type="match status" value="1"/>
</dbReference>
<dbReference type="SMART" id="SM00346">
    <property type="entry name" value="HTH_ICLR"/>
    <property type="match status" value="1"/>
</dbReference>
<dbReference type="GO" id="GO:0003677">
    <property type="term" value="F:DNA binding"/>
    <property type="evidence" value="ECO:0007669"/>
    <property type="project" value="UniProtKB-KW"/>
</dbReference>
<dbReference type="PANTHER" id="PTHR30136">
    <property type="entry name" value="HELIX-TURN-HELIX TRANSCRIPTIONAL REGULATOR, ICLR FAMILY"/>
    <property type="match status" value="1"/>
</dbReference>
<keyword evidence="2" id="KW-0238">DNA-binding</keyword>
<dbReference type="GO" id="GO:0003700">
    <property type="term" value="F:DNA-binding transcription factor activity"/>
    <property type="evidence" value="ECO:0007669"/>
    <property type="project" value="TreeGrafter"/>
</dbReference>
<proteinExistence type="predicted"/>
<name>A0AAP3E2F4_9EURY</name>
<evidence type="ECO:0000256" key="1">
    <source>
        <dbReference type="ARBA" id="ARBA00023015"/>
    </source>
</evidence>
<keyword evidence="8" id="KW-1185">Reference proteome</keyword>